<proteinExistence type="predicted"/>
<feature type="region of interest" description="Disordered" evidence="1">
    <location>
        <begin position="63"/>
        <end position="89"/>
    </location>
</feature>
<dbReference type="Proteomes" id="UP001439984">
    <property type="component" value="Unassembled WGS sequence"/>
</dbReference>
<comment type="caution">
    <text evidence="2">The sequence shown here is derived from an EMBL/GenBank/DDBJ whole genome shotgun (WGS) entry which is preliminary data.</text>
</comment>
<evidence type="ECO:0000256" key="1">
    <source>
        <dbReference type="SAM" id="MobiDB-lite"/>
    </source>
</evidence>
<organism evidence="2 3">
    <name type="scientific">Faecalibacterium longum</name>
    <dbReference type="NCBI Taxonomy" id="1851428"/>
    <lineage>
        <taxon>Bacteria</taxon>
        <taxon>Bacillati</taxon>
        <taxon>Bacillota</taxon>
        <taxon>Clostridia</taxon>
        <taxon>Eubacteriales</taxon>
        <taxon>Oscillospiraceae</taxon>
        <taxon>Faecalibacterium</taxon>
    </lineage>
</organism>
<feature type="compositionally biased region" description="Low complexity" evidence="1">
    <location>
        <begin position="80"/>
        <end position="89"/>
    </location>
</feature>
<sequence>MFVIAKRNIIIPAVEPGVAPVALHKDLFAAVPEWAAQTDYFQQLVKDGKLIVTDHSDKFTQAAADKKLKPRRGKADEVPAEAAEAAPET</sequence>
<gene>
    <name evidence="2" type="ORF">AAAU72_06290</name>
</gene>
<dbReference type="EMBL" id="JBBNIB010000106">
    <property type="protein sequence ID" value="MEQ2687787.1"/>
    <property type="molecule type" value="Genomic_DNA"/>
</dbReference>
<accession>A0ABV1ILS7</accession>
<keyword evidence="3" id="KW-1185">Reference proteome</keyword>
<dbReference type="RefSeq" id="WP_227623338.1">
    <property type="nucleotide sequence ID" value="NZ_JBBNIB010000106.1"/>
</dbReference>
<evidence type="ECO:0000313" key="3">
    <source>
        <dbReference type="Proteomes" id="UP001439984"/>
    </source>
</evidence>
<protein>
    <submittedName>
        <fullName evidence="2">Uncharacterized protein</fullName>
    </submittedName>
</protein>
<evidence type="ECO:0000313" key="2">
    <source>
        <dbReference type="EMBL" id="MEQ2687787.1"/>
    </source>
</evidence>
<name>A0ABV1ILS7_9FIRM</name>
<reference evidence="2 3" key="1">
    <citation type="submission" date="2024-04" db="EMBL/GenBank/DDBJ databases">
        <title>Human intestinal bacterial collection.</title>
        <authorList>
            <person name="Pauvert C."/>
            <person name="Hitch T.C.A."/>
            <person name="Clavel T."/>
        </authorList>
    </citation>
    <scope>NUCLEOTIDE SEQUENCE [LARGE SCALE GENOMIC DNA]</scope>
    <source>
        <strain evidence="2 3">CLA-AA-H236</strain>
    </source>
</reference>